<dbReference type="FunFam" id="3.30.300.20:FF:000001">
    <property type="entry name" value="30S ribosomal protein S3"/>
    <property type="match status" value="1"/>
</dbReference>
<reference evidence="8" key="1">
    <citation type="submission" date="2020-05" db="EMBL/GenBank/DDBJ databases">
        <authorList>
            <person name="Chiriac C."/>
            <person name="Salcher M."/>
            <person name="Ghai R."/>
            <person name="Kavagutti S V."/>
        </authorList>
    </citation>
    <scope>NUCLEOTIDE SEQUENCE</scope>
</reference>
<keyword evidence="4" id="KW-0689">Ribosomal protein</keyword>
<dbReference type="GO" id="GO:0006412">
    <property type="term" value="P:translation"/>
    <property type="evidence" value="ECO:0007669"/>
    <property type="project" value="InterPro"/>
</dbReference>
<evidence type="ECO:0000256" key="6">
    <source>
        <dbReference type="SAM" id="MobiDB-lite"/>
    </source>
</evidence>
<dbReference type="GO" id="GO:0022627">
    <property type="term" value="C:cytosolic small ribosomal subunit"/>
    <property type="evidence" value="ECO:0007669"/>
    <property type="project" value="TreeGrafter"/>
</dbReference>
<feature type="compositionally biased region" description="Gly residues" evidence="6">
    <location>
        <begin position="240"/>
        <end position="260"/>
    </location>
</feature>
<feature type="domain" description="KH type-2" evidence="7">
    <location>
        <begin position="38"/>
        <end position="106"/>
    </location>
</feature>
<dbReference type="PANTHER" id="PTHR11760">
    <property type="entry name" value="30S/40S RIBOSOMAL PROTEIN S3"/>
    <property type="match status" value="1"/>
</dbReference>
<protein>
    <submittedName>
        <fullName evidence="8">Unannotated protein</fullName>
    </submittedName>
</protein>
<feature type="compositionally biased region" description="Gly residues" evidence="6">
    <location>
        <begin position="268"/>
        <end position="298"/>
    </location>
</feature>
<dbReference type="Pfam" id="PF00189">
    <property type="entry name" value="Ribosomal_S3_C"/>
    <property type="match status" value="1"/>
</dbReference>
<dbReference type="InterPro" id="IPR018280">
    <property type="entry name" value="Ribosomal_uS3_CS"/>
</dbReference>
<dbReference type="InterPro" id="IPR015946">
    <property type="entry name" value="KH_dom-like_a/b"/>
</dbReference>
<feature type="region of interest" description="Disordered" evidence="6">
    <location>
        <begin position="214"/>
        <end position="298"/>
    </location>
</feature>
<organism evidence="8">
    <name type="scientific">freshwater metagenome</name>
    <dbReference type="NCBI Taxonomy" id="449393"/>
    <lineage>
        <taxon>unclassified sequences</taxon>
        <taxon>metagenomes</taxon>
        <taxon>ecological metagenomes</taxon>
    </lineage>
</organism>
<dbReference type="GO" id="GO:0019843">
    <property type="term" value="F:rRNA binding"/>
    <property type="evidence" value="ECO:0007669"/>
    <property type="project" value="UniProtKB-KW"/>
</dbReference>
<dbReference type="InterPro" id="IPR005704">
    <property type="entry name" value="Ribosomal_uS3_bac-typ"/>
</dbReference>
<dbReference type="InterPro" id="IPR004044">
    <property type="entry name" value="KH_dom_type_2"/>
</dbReference>
<dbReference type="FunFam" id="3.30.1140.32:FF:000002">
    <property type="entry name" value="30S ribosomal protein S3"/>
    <property type="match status" value="1"/>
</dbReference>
<evidence type="ECO:0000256" key="2">
    <source>
        <dbReference type="ARBA" id="ARBA00022730"/>
    </source>
</evidence>
<dbReference type="CDD" id="cd02412">
    <property type="entry name" value="KH-II_30S_S3"/>
    <property type="match status" value="1"/>
</dbReference>
<dbReference type="Gene3D" id="3.30.1140.32">
    <property type="entry name" value="Ribosomal protein S3, C-terminal domain"/>
    <property type="match status" value="1"/>
</dbReference>
<evidence type="ECO:0000259" key="7">
    <source>
        <dbReference type="PROSITE" id="PS50823"/>
    </source>
</evidence>
<dbReference type="InterPro" id="IPR009019">
    <property type="entry name" value="KH_sf_prok-type"/>
</dbReference>
<dbReference type="InterPro" id="IPR036419">
    <property type="entry name" value="Ribosomal_S3_C_sf"/>
</dbReference>
<dbReference type="InterPro" id="IPR057258">
    <property type="entry name" value="Ribosomal_uS3"/>
</dbReference>
<name>A0A6J7DNJ4_9ZZZZ</name>
<dbReference type="SUPFAM" id="SSF54821">
    <property type="entry name" value="Ribosomal protein S3 C-terminal domain"/>
    <property type="match status" value="1"/>
</dbReference>
<dbReference type="PROSITE" id="PS50823">
    <property type="entry name" value="KH_TYPE_2"/>
    <property type="match status" value="1"/>
</dbReference>
<dbReference type="PROSITE" id="PS00548">
    <property type="entry name" value="RIBOSOMAL_S3"/>
    <property type="match status" value="1"/>
</dbReference>
<keyword evidence="5" id="KW-0687">Ribonucleoprotein</keyword>
<dbReference type="AlphaFoldDB" id="A0A6J7DNJ4"/>
<dbReference type="HAMAP" id="MF_01309_B">
    <property type="entry name" value="Ribosomal_uS3_B"/>
    <property type="match status" value="1"/>
</dbReference>
<dbReference type="InterPro" id="IPR001351">
    <property type="entry name" value="Ribosomal_uS3_C"/>
</dbReference>
<evidence type="ECO:0000256" key="1">
    <source>
        <dbReference type="ARBA" id="ARBA00010761"/>
    </source>
</evidence>
<dbReference type="Gene3D" id="3.30.300.20">
    <property type="match status" value="1"/>
</dbReference>
<keyword evidence="2" id="KW-0699">rRNA-binding</keyword>
<evidence type="ECO:0000313" key="8">
    <source>
        <dbReference type="EMBL" id="CAB4872167.1"/>
    </source>
</evidence>
<proteinExistence type="inferred from homology"/>
<dbReference type="InterPro" id="IPR004087">
    <property type="entry name" value="KH_dom"/>
</dbReference>
<evidence type="ECO:0000256" key="5">
    <source>
        <dbReference type="ARBA" id="ARBA00023274"/>
    </source>
</evidence>
<sequence length="298" mass="31520">MGQKVHPEAMRVGYIHDWKATWFNEKHFADYLEEDIKIRDHITERLAHAGLSKITIRKTQTDVEVNISTARPGIVIGKSGSEVDALRRDLHKLTGKAVKVNILEIKRPELDANLVAQSIAEQLQNRVAFRRAMKRAMTSAMRSGAKGIKIQVSGRLGGAEMGRTELYADGRVPLHTLRADIDYGACEAKTTFGRIGVKVWVNKGEIMPEGYSGADLTIMDDTPPAVAPSGDRPRRDRRSGGGAGGAGGPGGQGGGPGGRGRQQAQGLRQGGQGGQGGGGRGGQGGQGGQGNRGTGGGR</sequence>
<evidence type="ECO:0000256" key="3">
    <source>
        <dbReference type="ARBA" id="ARBA00022884"/>
    </source>
</evidence>
<dbReference type="GO" id="GO:0003735">
    <property type="term" value="F:structural constituent of ribosome"/>
    <property type="evidence" value="ECO:0007669"/>
    <property type="project" value="InterPro"/>
</dbReference>
<gene>
    <name evidence="8" type="ORF">UFOPK3444_00792</name>
</gene>
<comment type="similarity">
    <text evidence="1">Belongs to the universal ribosomal protein uS3 family.</text>
</comment>
<dbReference type="SMART" id="SM00322">
    <property type="entry name" value="KH"/>
    <property type="match status" value="1"/>
</dbReference>
<accession>A0A6J7DNJ4</accession>
<dbReference type="PANTHER" id="PTHR11760:SF19">
    <property type="entry name" value="SMALL RIBOSOMAL SUBUNIT PROTEIN US3C"/>
    <property type="match status" value="1"/>
</dbReference>
<keyword evidence="3" id="KW-0694">RNA-binding</keyword>
<dbReference type="SUPFAM" id="SSF54814">
    <property type="entry name" value="Prokaryotic type KH domain (KH-domain type II)"/>
    <property type="match status" value="1"/>
</dbReference>
<dbReference type="Pfam" id="PF07650">
    <property type="entry name" value="KH_2"/>
    <property type="match status" value="1"/>
</dbReference>
<dbReference type="NCBIfam" id="TIGR01009">
    <property type="entry name" value="rpsC_bact"/>
    <property type="match status" value="1"/>
</dbReference>
<evidence type="ECO:0000256" key="4">
    <source>
        <dbReference type="ARBA" id="ARBA00022980"/>
    </source>
</evidence>
<dbReference type="EMBL" id="CAFBLU010000010">
    <property type="protein sequence ID" value="CAB4872167.1"/>
    <property type="molecule type" value="Genomic_DNA"/>
</dbReference>